<dbReference type="Gene3D" id="3.40.50.1110">
    <property type="entry name" value="SGNH hydrolase"/>
    <property type="match status" value="1"/>
</dbReference>
<keyword evidence="5" id="KW-1185">Reference proteome</keyword>
<evidence type="ECO:0000256" key="3">
    <source>
        <dbReference type="SAM" id="MobiDB-lite"/>
    </source>
</evidence>
<organism evidence="4 5">
    <name type="scientific">Kingdonia uniflora</name>
    <dbReference type="NCBI Taxonomy" id="39325"/>
    <lineage>
        <taxon>Eukaryota</taxon>
        <taxon>Viridiplantae</taxon>
        <taxon>Streptophyta</taxon>
        <taxon>Embryophyta</taxon>
        <taxon>Tracheophyta</taxon>
        <taxon>Spermatophyta</taxon>
        <taxon>Magnoliopsida</taxon>
        <taxon>Ranunculales</taxon>
        <taxon>Circaeasteraceae</taxon>
        <taxon>Kingdonia</taxon>
    </lineage>
</organism>
<dbReference type="Pfam" id="PF00657">
    <property type="entry name" value="Lipase_GDSL"/>
    <property type="match status" value="1"/>
</dbReference>
<dbReference type="EMBL" id="JACGCM010000032">
    <property type="protein sequence ID" value="KAF6176824.1"/>
    <property type="molecule type" value="Genomic_DNA"/>
</dbReference>
<dbReference type="InterPro" id="IPR036514">
    <property type="entry name" value="SGNH_hydro_sf"/>
</dbReference>
<reference evidence="4 5" key="1">
    <citation type="journal article" date="2020" name="IScience">
        <title>Genome Sequencing of the Endangered Kingdonia uniflora (Circaeasteraceae, Ranunculales) Reveals Potential Mechanisms of Evolutionary Specialization.</title>
        <authorList>
            <person name="Sun Y."/>
            <person name="Deng T."/>
            <person name="Zhang A."/>
            <person name="Moore M.J."/>
            <person name="Landis J.B."/>
            <person name="Lin N."/>
            <person name="Zhang H."/>
            <person name="Zhang X."/>
            <person name="Huang J."/>
            <person name="Zhang X."/>
            <person name="Sun H."/>
            <person name="Wang H."/>
        </authorList>
    </citation>
    <scope>NUCLEOTIDE SEQUENCE [LARGE SCALE GENOMIC DNA]</scope>
    <source>
        <strain evidence="4">TB1705</strain>
        <tissue evidence="4">Leaf</tissue>
    </source>
</reference>
<protein>
    <recommendedName>
        <fullName evidence="6">GDSL esterase/lipase</fullName>
    </recommendedName>
</protein>
<dbReference type="PANTHER" id="PTHR22835">
    <property type="entry name" value="ZINC FINGER FYVE DOMAIN CONTAINING PROTEIN"/>
    <property type="match status" value="1"/>
</dbReference>
<dbReference type="AlphaFoldDB" id="A0A7J7PCF6"/>
<evidence type="ECO:0008006" key="6">
    <source>
        <dbReference type="Google" id="ProtNLM"/>
    </source>
</evidence>
<sequence>MNLKKKMLGHANRVRGNRPGKDATNRCNEILYCTSEHSSKGCTSERNLHADPEILENGWKRCFSENGWKDVPFYLPVQTDQFVRFKRRVCATLRSKDQSDFVDSRVPQVKAFKDGIYMIFIGVNDICLSLFQHKLSPAKVKNKTVPSVVAAISKAIHDLRKEGAMNFLIIDIMALGCTPYVLARASKGPYNSTDQWGCLEDYNDIAYLFHMEGVGSSIAISFSVYETLRSSWQIRRGSCKYGEGAKQKADDAYTSAKDTMSGKAETHYESPKITMLYTMQLSQIKDSEYDRFILVVS</sequence>
<dbReference type="OrthoDB" id="1600564at2759"/>
<evidence type="ECO:0000313" key="4">
    <source>
        <dbReference type="EMBL" id="KAF6176824.1"/>
    </source>
</evidence>
<dbReference type="PANTHER" id="PTHR22835:SF659">
    <property type="entry name" value="GDSL LIPASE_ACYLHYDROLASE, PUTATIVE (AFU_ORTHOLOGUE AFUA_2G00510)-RELATED"/>
    <property type="match status" value="1"/>
</dbReference>
<dbReference type="GO" id="GO:0016788">
    <property type="term" value="F:hydrolase activity, acting on ester bonds"/>
    <property type="evidence" value="ECO:0007669"/>
    <property type="project" value="InterPro"/>
</dbReference>
<evidence type="ECO:0000313" key="5">
    <source>
        <dbReference type="Proteomes" id="UP000541444"/>
    </source>
</evidence>
<accession>A0A7J7PCF6</accession>
<feature type="region of interest" description="Disordered" evidence="3">
    <location>
        <begin position="1"/>
        <end position="20"/>
    </location>
</feature>
<gene>
    <name evidence="4" type="ORF">GIB67_026511</name>
</gene>
<feature type="compositionally biased region" description="Basic residues" evidence="3">
    <location>
        <begin position="1"/>
        <end position="18"/>
    </location>
</feature>
<name>A0A7J7PCF6_9MAGN</name>
<comment type="caution">
    <text evidence="4">The sequence shown here is derived from an EMBL/GenBank/DDBJ whole genome shotgun (WGS) entry which is preliminary data.</text>
</comment>
<dbReference type="InterPro" id="IPR001087">
    <property type="entry name" value="GDSL"/>
</dbReference>
<keyword evidence="2" id="KW-0325">Glycoprotein</keyword>
<proteinExistence type="inferred from homology"/>
<dbReference type="Proteomes" id="UP000541444">
    <property type="component" value="Unassembled WGS sequence"/>
</dbReference>
<comment type="similarity">
    <text evidence="1">Belongs to the 'GDSL' lipolytic enzyme family.</text>
</comment>
<evidence type="ECO:0000256" key="2">
    <source>
        <dbReference type="ARBA" id="ARBA00023180"/>
    </source>
</evidence>
<evidence type="ECO:0000256" key="1">
    <source>
        <dbReference type="ARBA" id="ARBA00008668"/>
    </source>
</evidence>